<dbReference type="AlphaFoldDB" id="B6HAV1"/>
<protein>
    <submittedName>
        <fullName evidence="2">Uncharacterized protein</fullName>
    </submittedName>
</protein>
<organism evidence="2 3">
    <name type="scientific">Penicillium rubens (strain ATCC 28089 / DSM 1075 / NRRL 1951 / Wisconsin 54-1255)</name>
    <name type="common">Penicillium chrysogenum</name>
    <dbReference type="NCBI Taxonomy" id="500485"/>
    <lineage>
        <taxon>Eukaryota</taxon>
        <taxon>Fungi</taxon>
        <taxon>Dikarya</taxon>
        <taxon>Ascomycota</taxon>
        <taxon>Pezizomycotina</taxon>
        <taxon>Eurotiomycetes</taxon>
        <taxon>Eurotiomycetidae</taxon>
        <taxon>Eurotiales</taxon>
        <taxon>Aspergillaceae</taxon>
        <taxon>Penicillium</taxon>
        <taxon>Penicillium chrysogenum species complex</taxon>
    </lineage>
</organism>
<dbReference type="Proteomes" id="UP000000724">
    <property type="component" value="Contig Pc00c17"/>
</dbReference>
<dbReference type="OrthoDB" id="4367102at2759"/>
<reference evidence="2 3" key="1">
    <citation type="journal article" date="2008" name="Nat. Biotechnol.">
        <title>Genome sequencing and analysis of the filamentous fungus Penicillium chrysogenum.</title>
        <authorList>
            <person name="van den Berg M.A."/>
            <person name="Albang R."/>
            <person name="Albermann K."/>
            <person name="Badger J.H."/>
            <person name="Daran J.-M."/>
            <person name="Driessen A.J.M."/>
            <person name="Garcia-Estrada C."/>
            <person name="Fedorova N.D."/>
            <person name="Harris D.M."/>
            <person name="Heijne W.H.M."/>
            <person name="Joardar V.S."/>
            <person name="Kiel J.A.K.W."/>
            <person name="Kovalchuk A."/>
            <person name="Martin J.F."/>
            <person name="Nierman W.C."/>
            <person name="Nijland J.G."/>
            <person name="Pronk J.T."/>
            <person name="Roubos J.A."/>
            <person name="van der Klei I.J."/>
            <person name="van Peij N.N.M.E."/>
            <person name="Veenhuis M."/>
            <person name="von Doehren H."/>
            <person name="Wagner C."/>
            <person name="Wortman J.R."/>
            <person name="Bovenberg R.A.L."/>
        </authorList>
    </citation>
    <scope>NUCLEOTIDE SEQUENCE [LARGE SCALE GENOMIC DNA]</scope>
    <source>
        <strain evidence="3">ATCC 28089 / DSM 1075 / NRRL 1951 / Wisconsin 54-1255</strain>
    </source>
</reference>
<dbReference type="OMA" id="TIGHEGP"/>
<dbReference type="HOGENOM" id="CLU_704183_0_0_1"/>
<sequence length="392" mass="44383">MVSLPRTDPLETAPPPRTAPLPRTSLPPRTAHCPPGVSLPKYCWICCRPIELSNYAPDTWKSVFQPLHISGDKGHLVPVRRHSLTEQPAVHACCWKVAELVLGRSSFDPQLLNTIANHLFNLRLFAKPTPYNCETNGLDYALFAEPDALSETADEDICRDNFSPEFFQQCFALLDQQPNVITIDQVERVDPCLACWISEWNQYDLQNDKNLNIRSCVQRIVKNIKECDQSRFPETYNFRVAWSNVHEAVNAMNNSPLPIFVANDPQLPASPYGRKQCIPAKTCRRLEFIFSSYVSSPCLSGIAYDGKLLGFKLRSSKSYHVRINDLKGLVLGRNSVGSITAIKVKNGENWSQWYGEPQSACSDIELEWENQNKMLIFHIDMLSRRISDVGAK</sequence>
<proteinExistence type="predicted"/>
<dbReference type="VEuPathDB" id="FungiDB:PCH_Pc17g00190"/>
<feature type="region of interest" description="Disordered" evidence="1">
    <location>
        <begin position="1"/>
        <end position="27"/>
    </location>
</feature>
<keyword evidence="3" id="KW-1185">Reference proteome</keyword>
<name>B6HAV1_PENRW</name>
<evidence type="ECO:0000313" key="2">
    <source>
        <dbReference type="EMBL" id="CAP79306.1"/>
    </source>
</evidence>
<evidence type="ECO:0000313" key="3">
    <source>
        <dbReference type="Proteomes" id="UP000000724"/>
    </source>
</evidence>
<dbReference type="EMBL" id="AM920432">
    <property type="protein sequence ID" value="CAP79306.1"/>
    <property type="molecule type" value="Genomic_DNA"/>
</dbReference>
<gene>
    <name evidence="2" type="ORF">Pc17g00190</name>
    <name evidence="2" type="ORF">PCH_Pc17g00190</name>
</gene>
<evidence type="ECO:0000256" key="1">
    <source>
        <dbReference type="SAM" id="MobiDB-lite"/>
    </source>
</evidence>
<accession>B6HAV1</accession>